<dbReference type="GO" id="GO:0006508">
    <property type="term" value="P:proteolysis"/>
    <property type="evidence" value="ECO:0007669"/>
    <property type="project" value="InterPro"/>
</dbReference>
<comment type="caution">
    <text evidence="1">The sequence shown here is derived from an EMBL/GenBank/DDBJ whole genome shotgun (WGS) entry which is preliminary data.</text>
</comment>
<evidence type="ECO:0000313" key="1">
    <source>
        <dbReference type="EMBL" id="KAK3260195.1"/>
    </source>
</evidence>
<dbReference type="EMBL" id="LGRX02018028">
    <property type="protein sequence ID" value="KAK3260195.1"/>
    <property type="molecule type" value="Genomic_DNA"/>
</dbReference>
<dbReference type="PROSITE" id="PS52034">
    <property type="entry name" value="PEPTIDASE_M32"/>
    <property type="match status" value="1"/>
</dbReference>
<feature type="non-terminal residue" evidence="1">
    <location>
        <position position="1"/>
    </location>
</feature>
<sequence length="206" mass="22980">SLLWERMVCLSPSFSEYLLPKLCGAFPDLSSSATADDLYGAMNVVRSPSLIRVESDEVTYPMHIIIRYEIERALMSGSIDVNDIPDLWESKMQEYLGCRPKTNAEGCLQDVHWSVGAIGYFPTYSLGAMYACQIMQAAEAELPGIHDDIASGKFGDLKAWLNTKVHAVGSYYPSGDELMTEVTGSPLKPEVFLQYLNKKYTPLYKL</sequence>
<dbReference type="SUPFAM" id="SSF55486">
    <property type="entry name" value="Metalloproteases ('zincins'), catalytic domain"/>
    <property type="match status" value="1"/>
</dbReference>
<dbReference type="AlphaFoldDB" id="A0AAE0KTQ8"/>
<gene>
    <name evidence="1" type="ORF">CYMTET_30833</name>
</gene>
<keyword evidence="2" id="KW-1185">Reference proteome</keyword>
<dbReference type="InterPro" id="IPR001333">
    <property type="entry name" value="Peptidase_M32_Taq"/>
</dbReference>
<protein>
    <recommendedName>
        <fullName evidence="3">Carboxypeptidase</fullName>
    </recommendedName>
</protein>
<evidence type="ECO:0008006" key="3">
    <source>
        <dbReference type="Google" id="ProtNLM"/>
    </source>
</evidence>
<dbReference type="PANTHER" id="PTHR34217">
    <property type="entry name" value="METAL-DEPENDENT CARBOXYPEPTIDASE"/>
    <property type="match status" value="1"/>
</dbReference>
<reference evidence="1 2" key="1">
    <citation type="journal article" date="2015" name="Genome Biol. Evol.">
        <title>Comparative Genomics of a Bacterivorous Green Alga Reveals Evolutionary Causalities and Consequences of Phago-Mixotrophic Mode of Nutrition.</title>
        <authorList>
            <person name="Burns J.A."/>
            <person name="Paasch A."/>
            <person name="Narechania A."/>
            <person name="Kim E."/>
        </authorList>
    </citation>
    <scope>NUCLEOTIDE SEQUENCE [LARGE SCALE GENOMIC DNA]</scope>
    <source>
        <strain evidence="1 2">PLY_AMNH</strain>
    </source>
</reference>
<dbReference type="Pfam" id="PF02074">
    <property type="entry name" value="Peptidase_M32"/>
    <property type="match status" value="1"/>
</dbReference>
<accession>A0AAE0KTQ8</accession>
<dbReference type="Proteomes" id="UP001190700">
    <property type="component" value="Unassembled WGS sequence"/>
</dbReference>
<evidence type="ECO:0000313" key="2">
    <source>
        <dbReference type="Proteomes" id="UP001190700"/>
    </source>
</evidence>
<proteinExistence type="predicted"/>
<dbReference type="GO" id="GO:0004181">
    <property type="term" value="F:metallocarboxypeptidase activity"/>
    <property type="evidence" value="ECO:0007669"/>
    <property type="project" value="InterPro"/>
</dbReference>
<dbReference type="PRINTS" id="PR00998">
    <property type="entry name" value="CRBOXYPTASET"/>
</dbReference>
<dbReference type="Gene3D" id="1.10.1370.30">
    <property type="match status" value="1"/>
</dbReference>
<organism evidence="1 2">
    <name type="scientific">Cymbomonas tetramitiformis</name>
    <dbReference type="NCBI Taxonomy" id="36881"/>
    <lineage>
        <taxon>Eukaryota</taxon>
        <taxon>Viridiplantae</taxon>
        <taxon>Chlorophyta</taxon>
        <taxon>Pyramimonadophyceae</taxon>
        <taxon>Pyramimonadales</taxon>
        <taxon>Pyramimonadaceae</taxon>
        <taxon>Cymbomonas</taxon>
    </lineage>
</organism>
<name>A0AAE0KTQ8_9CHLO</name>
<dbReference type="PANTHER" id="PTHR34217:SF1">
    <property type="entry name" value="CARBOXYPEPTIDASE 1"/>
    <property type="match status" value="1"/>
</dbReference>